<evidence type="ECO:0000256" key="2">
    <source>
        <dbReference type="ARBA" id="ARBA00001997"/>
    </source>
</evidence>
<comment type="caution">
    <text evidence="8">The sequence shown here is derived from an EMBL/GenBank/DDBJ whole genome shotgun (WGS) entry which is preliminary data.</text>
</comment>
<dbReference type="GO" id="GO:0000271">
    <property type="term" value="P:polysaccharide biosynthetic process"/>
    <property type="evidence" value="ECO:0007669"/>
    <property type="project" value="TreeGrafter"/>
</dbReference>
<dbReference type="CDD" id="cd00438">
    <property type="entry name" value="cupin_RmlC"/>
    <property type="match status" value="1"/>
</dbReference>
<dbReference type="EC" id="5.1.3.13" evidence="3 7"/>
<dbReference type="RefSeq" id="WP_128937272.1">
    <property type="nucleotide sequence ID" value="NZ_CP022221.1"/>
</dbReference>
<dbReference type="NCBIfam" id="TIGR01221">
    <property type="entry name" value="rmlC"/>
    <property type="match status" value="1"/>
</dbReference>
<dbReference type="GO" id="GO:0008830">
    <property type="term" value="F:dTDP-4-dehydrorhamnose 3,5-epimerase activity"/>
    <property type="evidence" value="ECO:0007669"/>
    <property type="project" value="UniProtKB-UniRule"/>
</dbReference>
<organism evidence="8 9">
    <name type="scientific">Bradyrhizobium zhanjiangense</name>
    <dbReference type="NCBI Taxonomy" id="1325107"/>
    <lineage>
        <taxon>Bacteria</taxon>
        <taxon>Pseudomonadati</taxon>
        <taxon>Pseudomonadota</taxon>
        <taxon>Alphaproteobacteria</taxon>
        <taxon>Hyphomicrobiales</taxon>
        <taxon>Nitrobacteraceae</taxon>
        <taxon>Bradyrhizobium</taxon>
    </lineage>
</organism>
<evidence type="ECO:0000256" key="1">
    <source>
        <dbReference type="ARBA" id="ARBA00001298"/>
    </source>
</evidence>
<dbReference type="PANTHER" id="PTHR21047">
    <property type="entry name" value="DTDP-6-DEOXY-D-GLUCOSE-3,5 EPIMERASE"/>
    <property type="match status" value="1"/>
</dbReference>
<dbReference type="GO" id="GO:0019305">
    <property type="term" value="P:dTDP-rhamnose biosynthetic process"/>
    <property type="evidence" value="ECO:0007669"/>
    <property type="project" value="UniProtKB-UniRule"/>
</dbReference>
<gene>
    <name evidence="8" type="primary">rfbC</name>
    <name evidence="8" type="ORF">EAS61_23570</name>
</gene>
<comment type="similarity">
    <text evidence="7">Belongs to the dTDP-4-dehydrorhamnose 3,5-epimerase family.</text>
</comment>
<sequence length="185" mass="20694">MLEVRCLEIPDIKIIQTDRVSDDRGYFCETFRRSAFAEKGILVDFVQDNQSSSDKVGTVRGLHFQRPPFAQAKLIRVLSGAILDVVVDLRRSSATFGKHIAVKLDSKTGEQLLVPKGFAHGFCTLQPDTVVFYKVDQVYAPSHDGGLYWADPVLAIEWPVTTVEAKVSPKDRSLPRLDQLTAIFE</sequence>
<comment type="pathway">
    <text evidence="7">Carbohydrate biosynthesis; dTDP-L-rhamnose biosynthesis.</text>
</comment>
<evidence type="ECO:0000256" key="5">
    <source>
        <dbReference type="PIRSR" id="PIRSR600888-1"/>
    </source>
</evidence>
<evidence type="ECO:0000313" key="9">
    <source>
        <dbReference type="Proteomes" id="UP000290174"/>
    </source>
</evidence>
<name>A0A4Q0QIW4_9BRAD</name>
<reference evidence="8 9" key="1">
    <citation type="submission" date="2018-11" db="EMBL/GenBank/DDBJ databases">
        <title>Bradyrhizobium sp. nov., isolated from effective nodules of peanut in China.</title>
        <authorList>
            <person name="Li Y."/>
        </authorList>
    </citation>
    <scope>NUCLEOTIDE SEQUENCE [LARGE SCALE GENOMIC DNA]</scope>
    <source>
        <strain evidence="8 9">CCBAU 51770</strain>
    </source>
</reference>
<proteinExistence type="inferred from homology"/>
<dbReference type="InterPro" id="IPR000888">
    <property type="entry name" value="RmlC-like"/>
</dbReference>
<comment type="catalytic activity">
    <reaction evidence="1 7">
        <text>dTDP-4-dehydro-6-deoxy-alpha-D-glucose = dTDP-4-dehydro-beta-L-rhamnose</text>
        <dbReference type="Rhea" id="RHEA:16969"/>
        <dbReference type="ChEBI" id="CHEBI:57649"/>
        <dbReference type="ChEBI" id="CHEBI:62830"/>
        <dbReference type="EC" id="5.1.3.13"/>
    </reaction>
</comment>
<dbReference type="AlphaFoldDB" id="A0A4Q0QIW4"/>
<evidence type="ECO:0000256" key="4">
    <source>
        <dbReference type="ARBA" id="ARBA00019595"/>
    </source>
</evidence>
<evidence type="ECO:0000256" key="3">
    <source>
        <dbReference type="ARBA" id="ARBA00012098"/>
    </source>
</evidence>
<dbReference type="EMBL" id="RKMK01000024">
    <property type="protein sequence ID" value="RXG92007.1"/>
    <property type="molecule type" value="Genomic_DNA"/>
</dbReference>
<feature type="active site" description="Proton donor" evidence="5">
    <location>
        <position position="133"/>
    </location>
</feature>
<dbReference type="InterPro" id="IPR014710">
    <property type="entry name" value="RmlC-like_jellyroll"/>
</dbReference>
<feature type="active site" description="Proton acceptor" evidence="5">
    <location>
        <position position="63"/>
    </location>
</feature>
<dbReference type="Pfam" id="PF00908">
    <property type="entry name" value="dTDP_sugar_isom"/>
    <property type="match status" value="1"/>
</dbReference>
<keyword evidence="7 8" id="KW-0413">Isomerase</keyword>
<evidence type="ECO:0000256" key="7">
    <source>
        <dbReference type="RuleBase" id="RU364069"/>
    </source>
</evidence>
<evidence type="ECO:0000256" key="6">
    <source>
        <dbReference type="PIRSR" id="PIRSR600888-3"/>
    </source>
</evidence>
<dbReference type="UniPathway" id="UPA00124"/>
<dbReference type="Proteomes" id="UP000290174">
    <property type="component" value="Unassembled WGS sequence"/>
</dbReference>
<evidence type="ECO:0000313" key="8">
    <source>
        <dbReference type="EMBL" id="RXG92007.1"/>
    </source>
</evidence>
<dbReference type="InterPro" id="IPR011051">
    <property type="entry name" value="RmlC_Cupin_sf"/>
</dbReference>
<accession>A0A4Q0QIW4</accession>
<dbReference type="PANTHER" id="PTHR21047:SF2">
    <property type="entry name" value="THYMIDINE DIPHOSPHO-4-KETO-RHAMNOSE 3,5-EPIMERASE"/>
    <property type="match status" value="1"/>
</dbReference>
<comment type="subunit">
    <text evidence="7">Homodimer.</text>
</comment>
<dbReference type="SUPFAM" id="SSF51182">
    <property type="entry name" value="RmlC-like cupins"/>
    <property type="match status" value="1"/>
</dbReference>
<dbReference type="Gene3D" id="2.60.120.10">
    <property type="entry name" value="Jelly Rolls"/>
    <property type="match status" value="1"/>
</dbReference>
<feature type="site" description="Participates in a stacking interaction with the thymidine ring of dTDP-4-oxo-6-deoxyglucose" evidence="6">
    <location>
        <position position="139"/>
    </location>
</feature>
<comment type="function">
    <text evidence="2 7">Catalyzes the epimerization of the C3' and C5'positions of dTDP-6-deoxy-D-xylo-4-hexulose, forming dTDP-6-deoxy-L-lyxo-4-hexulose.</text>
</comment>
<protein>
    <recommendedName>
        <fullName evidence="4 7">dTDP-4-dehydrorhamnose 3,5-epimerase</fullName>
        <ecNumber evidence="3 7">5.1.3.13</ecNumber>
    </recommendedName>
    <alternativeName>
        <fullName evidence="7">Thymidine diphospho-4-keto-rhamnose 3,5-epimerase</fullName>
    </alternativeName>
</protein>
<dbReference type="GO" id="GO:0005829">
    <property type="term" value="C:cytosol"/>
    <property type="evidence" value="ECO:0007669"/>
    <property type="project" value="TreeGrafter"/>
</dbReference>